<dbReference type="PANTHER" id="PTHR34501:SF9">
    <property type="entry name" value="MAJOR OUTER MEMBRANE PROTEIN P.IA"/>
    <property type="match status" value="1"/>
</dbReference>
<name>W0DSC8_9GAMM</name>
<evidence type="ECO:0000313" key="14">
    <source>
        <dbReference type="Proteomes" id="UP000005289"/>
    </source>
</evidence>
<gene>
    <name evidence="13" type="ORF">THITH_17255</name>
</gene>
<reference evidence="13 14" key="1">
    <citation type="submission" date="2013-12" db="EMBL/GenBank/DDBJ databases">
        <authorList>
            <consortium name="DOE Joint Genome Institute"/>
            <person name="Muyzer G."/>
            <person name="Huntemann M."/>
            <person name="Han J."/>
            <person name="Chen A."/>
            <person name="Kyrpides N."/>
            <person name="Mavromatis K."/>
            <person name="Markowitz V."/>
            <person name="Palaniappan K."/>
            <person name="Ivanova N."/>
            <person name="Schaumberg A."/>
            <person name="Pati A."/>
            <person name="Liolios K."/>
            <person name="Nordberg H.P."/>
            <person name="Cantor M.N."/>
            <person name="Hua S.X."/>
            <person name="Woyke T."/>
        </authorList>
    </citation>
    <scope>NUCLEOTIDE SEQUENCE [LARGE SCALE GENOMIC DNA]</scope>
    <source>
        <strain evidence="13 14">ARh 1</strain>
    </source>
</reference>
<dbReference type="EMBL" id="CP007029">
    <property type="protein sequence ID" value="AHE99750.1"/>
    <property type="molecule type" value="Genomic_DNA"/>
</dbReference>
<keyword evidence="14" id="KW-1185">Reference proteome</keyword>
<evidence type="ECO:0000256" key="1">
    <source>
        <dbReference type="ARBA" id="ARBA00004571"/>
    </source>
</evidence>
<keyword evidence="5" id="KW-0812">Transmembrane</keyword>
<comment type="subcellular location">
    <subcellularLocation>
        <location evidence="1">Cell outer membrane</location>
        <topology evidence="1">Multi-pass membrane protein</topology>
    </subcellularLocation>
</comment>
<dbReference type="Gene3D" id="2.40.160.10">
    <property type="entry name" value="Porin"/>
    <property type="match status" value="1"/>
</dbReference>
<keyword evidence="3" id="KW-0813">Transport</keyword>
<feature type="domain" description="Porin" evidence="12">
    <location>
        <begin position="8"/>
        <end position="323"/>
    </location>
</feature>
<evidence type="ECO:0000256" key="2">
    <source>
        <dbReference type="ARBA" id="ARBA00011233"/>
    </source>
</evidence>
<protein>
    <submittedName>
        <fullName evidence="13">Porin</fullName>
    </submittedName>
</protein>
<keyword evidence="10" id="KW-0998">Cell outer membrane</keyword>
<evidence type="ECO:0000256" key="9">
    <source>
        <dbReference type="ARBA" id="ARBA00023136"/>
    </source>
</evidence>
<dbReference type="GO" id="GO:0015288">
    <property type="term" value="F:porin activity"/>
    <property type="evidence" value="ECO:0007669"/>
    <property type="project" value="UniProtKB-KW"/>
</dbReference>
<evidence type="ECO:0000256" key="10">
    <source>
        <dbReference type="ARBA" id="ARBA00023237"/>
    </source>
</evidence>
<evidence type="ECO:0000256" key="5">
    <source>
        <dbReference type="ARBA" id="ARBA00022692"/>
    </source>
</evidence>
<dbReference type="AlphaFoldDB" id="W0DSC8"/>
<dbReference type="Pfam" id="PF13609">
    <property type="entry name" value="Porin_4"/>
    <property type="match status" value="1"/>
</dbReference>
<keyword evidence="4" id="KW-1134">Transmembrane beta strand</keyword>
<feature type="signal peptide" evidence="11">
    <location>
        <begin position="1"/>
        <end position="22"/>
    </location>
</feature>
<dbReference type="InterPro" id="IPR033900">
    <property type="entry name" value="Gram_neg_porin_domain"/>
</dbReference>
<evidence type="ECO:0000259" key="12">
    <source>
        <dbReference type="Pfam" id="PF13609"/>
    </source>
</evidence>
<keyword evidence="8" id="KW-0626">Porin</keyword>
<keyword evidence="7" id="KW-0406">Ion transport</keyword>
<dbReference type="InterPro" id="IPR023614">
    <property type="entry name" value="Porin_dom_sf"/>
</dbReference>
<dbReference type="STRING" id="713585.THITH_17255"/>
<proteinExistence type="predicted"/>
<dbReference type="OrthoDB" id="625456at2"/>
<dbReference type="CDD" id="cd00342">
    <property type="entry name" value="gram_neg_porins"/>
    <property type="match status" value="1"/>
</dbReference>
<dbReference type="HOGENOM" id="CLU_834033_0_0_6"/>
<dbReference type="InterPro" id="IPR050298">
    <property type="entry name" value="Gram-neg_bact_OMP"/>
</dbReference>
<sequence>MNKKILAALAAASLFPPGLAAADDGAGGLNIHFYGSLRIHGEHVRPDNRDEAAGGLGSYTALRDAYSRLGVAADWAPNPAVEFFGQLELPIDTANLKVQDPYDQGGFGRDDEENVRVALIGVRGDFGTLQFGQQWMPYYNAISYPVDMFSTYYSGFATYAVFRVRDTVAYYSPDFHGLSFAASYSDKRGNVKSTSRIDDSRTQLTATYAFGDTTVSAGVDDRGSPVGDRDRIWGLSASHQLGDIYLAAKYERFDSDNDSPGAFNRDGNEAFNVFASYTLDQNTFKIMLADVENYGDTVVHLGVDHRVNDDLTLFAEYYYEESTAAITTKRGGLGDFPAGANGGQVLAAGLRYNF</sequence>
<keyword evidence="9" id="KW-0472">Membrane</keyword>
<dbReference type="PANTHER" id="PTHR34501">
    <property type="entry name" value="PROTEIN YDDL-RELATED"/>
    <property type="match status" value="1"/>
</dbReference>
<evidence type="ECO:0000256" key="8">
    <source>
        <dbReference type="ARBA" id="ARBA00023114"/>
    </source>
</evidence>
<dbReference type="RefSeq" id="WP_006746643.1">
    <property type="nucleotide sequence ID" value="NZ_CP007029.1"/>
</dbReference>
<dbReference type="GO" id="GO:0006811">
    <property type="term" value="P:monoatomic ion transport"/>
    <property type="evidence" value="ECO:0007669"/>
    <property type="project" value="UniProtKB-KW"/>
</dbReference>
<feature type="chain" id="PRO_5004787866" evidence="11">
    <location>
        <begin position="23"/>
        <end position="354"/>
    </location>
</feature>
<comment type="subunit">
    <text evidence="2">Homotrimer.</text>
</comment>
<accession>W0DSC8</accession>
<dbReference type="KEGG" id="tti:THITH_17255"/>
<evidence type="ECO:0000256" key="3">
    <source>
        <dbReference type="ARBA" id="ARBA00022448"/>
    </source>
</evidence>
<dbReference type="SUPFAM" id="SSF56935">
    <property type="entry name" value="Porins"/>
    <property type="match status" value="1"/>
</dbReference>
<evidence type="ECO:0000313" key="13">
    <source>
        <dbReference type="EMBL" id="AHE99750.1"/>
    </source>
</evidence>
<dbReference type="GO" id="GO:0046930">
    <property type="term" value="C:pore complex"/>
    <property type="evidence" value="ECO:0007669"/>
    <property type="project" value="UniProtKB-KW"/>
</dbReference>
<evidence type="ECO:0000256" key="11">
    <source>
        <dbReference type="SAM" id="SignalP"/>
    </source>
</evidence>
<dbReference type="Proteomes" id="UP000005289">
    <property type="component" value="Chromosome"/>
</dbReference>
<organism evidence="13 14">
    <name type="scientific">Thioalkalivibrio paradoxus ARh 1</name>
    <dbReference type="NCBI Taxonomy" id="713585"/>
    <lineage>
        <taxon>Bacteria</taxon>
        <taxon>Pseudomonadati</taxon>
        <taxon>Pseudomonadota</taxon>
        <taxon>Gammaproteobacteria</taxon>
        <taxon>Chromatiales</taxon>
        <taxon>Ectothiorhodospiraceae</taxon>
        <taxon>Thioalkalivibrio</taxon>
    </lineage>
</organism>
<evidence type="ECO:0000256" key="7">
    <source>
        <dbReference type="ARBA" id="ARBA00023065"/>
    </source>
</evidence>
<evidence type="ECO:0000256" key="6">
    <source>
        <dbReference type="ARBA" id="ARBA00022729"/>
    </source>
</evidence>
<evidence type="ECO:0000256" key="4">
    <source>
        <dbReference type="ARBA" id="ARBA00022452"/>
    </source>
</evidence>
<dbReference type="GO" id="GO:0009279">
    <property type="term" value="C:cell outer membrane"/>
    <property type="evidence" value="ECO:0007669"/>
    <property type="project" value="UniProtKB-SubCell"/>
</dbReference>
<keyword evidence="6 11" id="KW-0732">Signal</keyword>